<keyword evidence="1" id="KW-0560">Oxidoreductase</keyword>
<dbReference type="Proteomes" id="UP000305546">
    <property type="component" value="Unassembled WGS sequence"/>
</dbReference>
<sequence length="206" mass="21253">MRFVREIVHSSDIVLTRPLPITDGVRPTFGTLAGAPVGIVGFGHIGRSIAKPCRALATRPVAVRGSARERDFGDPDAGWVDGMDALGELLDCPLTGETRGLIGAAELKRLGPAGILVGVAGGPVVDETALCRALTDGTIAGAALDAWHASAGTSPPFAGLDNVVMTPHYSASADNTYADRAAEVIGNLIRLREGGPLRSVVRAGNR</sequence>
<accession>A0A5C4LVY7</accession>
<dbReference type="RefSeq" id="WP_139100278.1">
    <property type="nucleotide sequence ID" value="NZ_VDFW01000042.1"/>
</dbReference>
<evidence type="ECO:0000259" key="2">
    <source>
        <dbReference type="Pfam" id="PF02826"/>
    </source>
</evidence>
<dbReference type="EMBL" id="VDFW01000042">
    <property type="protein sequence ID" value="TNC20571.1"/>
    <property type="molecule type" value="Genomic_DNA"/>
</dbReference>
<comment type="caution">
    <text evidence="3">The sequence shown here is derived from an EMBL/GenBank/DDBJ whole genome shotgun (WGS) entry which is preliminary data.</text>
</comment>
<reference evidence="3 4" key="1">
    <citation type="submission" date="2019-06" db="EMBL/GenBank/DDBJ databases">
        <title>Amycolatopsis alkalitolerans sp. nov., isolated from Gastrodia elata Blume.</title>
        <authorList>
            <person name="Narsing Rao M.P."/>
            <person name="Li W.J."/>
        </authorList>
    </citation>
    <scope>NUCLEOTIDE SEQUENCE [LARGE SCALE GENOMIC DNA]</scope>
    <source>
        <strain evidence="3 4">SYSUP0005</strain>
    </source>
</reference>
<evidence type="ECO:0000313" key="4">
    <source>
        <dbReference type="Proteomes" id="UP000305546"/>
    </source>
</evidence>
<evidence type="ECO:0000313" key="3">
    <source>
        <dbReference type="EMBL" id="TNC20571.1"/>
    </source>
</evidence>
<dbReference type="GO" id="GO:0016491">
    <property type="term" value="F:oxidoreductase activity"/>
    <property type="evidence" value="ECO:0007669"/>
    <property type="project" value="UniProtKB-KW"/>
</dbReference>
<protein>
    <recommendedName>
        <fullName evidence="2">D-isomer specific 2-hydroxyacid dehydrogenase NAD-binding domain-containing protein</fullName>
    </recommendedName>
</protein>
<dbReference type="InterPro" id="IPR006140">
    <property type="entry name" value="D-isomer_DH_NAD-bd"/>
</dbReference>
<dbReference type="InterPro" id="IPR036291">
    <property type="entry name" value="NAD(P)-bd_dom_sf"/>
</dbReference>
<organism evidence="3 4">
    <name type="scientific">Amycolatopsis alkalitolerans</name>
    <dbReference type="NCBI Taxonomy" id="2547244"/>
    <lineage>
        <taxon>Bacteria</taxon>
        <taxon>Bacillati</taxon>
        <taxon>Actinomycetota</taxon>
        <taxon>Actinomycetes</taxon>
        <taxon>Pseudonocardiales</taxon>
        <taxon>Pseudonocardiaceae</taxon>
        <taxon>Amycolatopsis</taxon>
    </lineage>
</organism>
<name>A0A5C4LVY7_9PSEU</name>
<dbReference type="InterPro" id="IPR050223">
    <property type="entry name" value="D-isomer_2-hydroxyacid_DH"/>
</dbReference>
<proteinExistence type="predicted"/>
<gene>
    <name evidence="3" type="ORF">FG385_30575</name>
</gene>
<keyword evidence="4" id="KW-1185">Reference proteome</keyword>
<dbReference type="OrthoDB" id="9793626at2"/>
<evidence type="ECO:0000256" key="1">
    <source>
        <dbReference type="ARBA" id="ARBA00023002"/>
    </source>
</evidence>
<dbReference type="Gene3D" id="3.40.50.720">
    <property type="entry name" value="NAD(P)-binding Rossmann-like Domain"/>
    <property type="match status" value="2"/>
</dbReference>
<dbReference type="Pfam" id="PF02826">
    <property type="entry name" value="2-Hacid_dh_C"/>
    <property type="match status" value="1"/>
</dbReference>
<dbReference type="SUPFAM" id="SSF51735">
    <property type="entry name" value="NAD(P)-binding Rossmann-fold domains"/>
    <property type="match status" value="1"/>
</dbReference>
<dbReference type="AlphaFoldDB" id="A0A5C4LVY7"/>
<feature type="domain" description="D-isomer specific 2-hydroxyacid dehydrogenase NAD-binding" evidence="2">
    <location>
        <begin position="31"/>
        <end position="169"/>
    </location>
</feature>
<dbReference type="PANTHER" id="PTHR10996">
    <property type="entry name" value="2-HYDROXYACID DEHYDROGENASE-RELATED"/>
    <property type="match status" value="1"/>
</dbReference>
<dbReference type="GO" id="GO:0051287">
    <property type="term" value="F:NAD binding"/>
    <property type="evidence" value="ECO:0007669"/>
    <property type="project" value="InterPro"/>
</dbReference>